<dbReference type="Proteomes" id="UP000825015">
    <property type="component" value="Chromosome"/>
</dbReference>
<keyword evidence="2" id="KW-1185">Reference proteome</keyword>
<accession>A0ACA8R5J1</accession>
<organism evidence="1 2">
    <name type="scientific">Methanobrevibacter arboriphilus</name>
    <dbReference type="NCBI Taxonomy" id="39441"/>
    <lineage>
        <taxon>Archaea</taxon>
        <taxon>Methanobacteriati</taxon>
        <taxon>Methanobacteriota</taxon>
        <taxon>Methanomada group</taxon>
        <taxon>Methanobacteria</taxon>
        <taxon>Methanobacteriales</taxon>
        <taxon>Methanobacteriaceae</taxon>
        <taxon>Methanobrevibacter</taxon>
    </lineage>
</organism>
<sequence>MKYIQDNNIKGYRETNQFAEDLRRDWGIDSYSPVDIFSVAIEKLPNLTLILLPLGEKISGCCSKVVDDQIILINSEHSKGRQNFTLAHELYHLIYEDNEEWLICGHDANSSSEEEANNFASSLLMPDSALNDYEKKNNIVKWNLENIIHCEQFFQISHTAMLYRLRLINGSITYDEFTRYKLNVKNEAMKLGFSTELYEPSNDSKKYFSFGNYIRLTEKAFENNKISIGKKNELLMDVFRSDIVYNLKEGDFLD</sequence>
<dbReference type="EMBL" id="AP019779">
    <property type="protein sequence ID" value="BBL62788.1"/>
    <property type="molecule type" value="Genomic_DNA"/>
</dbReference>
<evidence type="ECO:0000313" key="2">
    <source>
        <dbReference type="Proteomes" id="UP000825015"/>
    </source>
</evidence>
<name>A0ACA8R5J1_METAZ</name>
<reference evidence="1" key="1">
    <citation type="submission" date="2019-06" db="EMBL/GenBank/DDBJ databases">
        <title>Complete genome sequence of Methanobrevibacter arboriphilus strain SA.</title>
        <authorList>
            <person name="Asakawa S."/>
        </authorList>
    </citation>
    <scope>NUCLEOTIDE SEQUENCE</scope>
    <source>
        <strain evidence="1">SA</strain>
    </source>
</reference>
<proteinExistence type="predicted"/>
<protein>
    <submittedName>
        <fullName evidence="1">Transcriptional regulator</fullName>
    </submittedName>
</protein>
<evidence type="ECO:0000313" key="1">
    <source>
        <dbReference type="EMBL" id="BBL62788.1"/>
    </source>
</evidence>
<gene>
    <name evidence="1" type="ORF">MarbSA_18280</name>
</gene>